<sequence length="295" mass="31842">MSRVVFVHGIAQETKGAETLLEAWYPALADGLSLAGRDLGGDAGRDTGRPDLVREQVSMAFYGDLFRPAGHRGLGVPELDASDVQEGLETELLLGWWESAAAQENRVAGPEAAARLRTPRLVQRALDALSHSVFFAGIAERLMISSARQVRRYFTEPAIRAAVQQRFAECLTDETEVVVAHSLGSVVAYETLCARPGRPALTLITMGSPLGVRNLVFDRLVPPPAGGPAAWPPPVRHWVNIADRGDAVALTKTLAPLFGERVHDVLVHNGATAHDVRPYLTARETGAAIARALRR</sequence>
<protein>
    <submittedName>
        <fullName evidence="1">Uncharacterized protein</fullName>
    </submittedName>
</protein>
<comment type="caution">
    <text evidence="1">The sequence shown here is derived from an EMBL/GenBank/DDBJ whole genome shotgun (WGS) entry which is preliminary data.</text>
</comment>
<dbReference type="EMBL" id="JBHSKP010000024">
    <property type="protein sequence ID" value="MFC5155625.1"/>
    <property type="molecule type" value="Genomic_DNA"/>
</dbReference>
<reference evidence="2" key="1">
    <citation type="journal article" date="2019" name="Int. J. Syst. Evol. Microbiol.">
        <title>The Global Catalogue of Microorganisms (GCM) 10K type strain sequencing project: providing services to taxonomists for standard genome sequencing and annotation.</title>
        <authorList>
            <consortium name="The Broad Institute Genomics Platform"/>
            <consortium name="The Broad Institute Genome Sequencing Center for Infectious Disease"/>
            <person name="Wu L."/>
            <person name="Ma J."/>
        </authorList>
    </citation>
    <scope>NUCLEOTIDE SEQUENCE [LARGE SCALE GENOMIC DNA]</scope>
    <source>
        <strain evidence="2">PCU 266</strain>
    </source>
</reference>
<evidence type="ECO:0000313" key="2">
    <source>
        <dbReference type="Proteomes" id="UP001596160"/>
    </source>
</evidence>
<keyword evidence="2" id="KW-1185">Reference proteome</keyword>
<gene>
    <name evidence="1" type="ORF">ACFPRH_28280</name>
</gene>
<organism evidence="1 2">
    <name type="scientific">Streptomyces amakusaensis</name>
    <dbReference type="NCBI Taxonomy" id="67271"/>
    <lineage>
        <taxon>Bacteria</taxon>
        <taxon>Bacillati</taxon>
        <taxon>Actinomycetota</taxon>
        <taxon>Actinomycetes</taxon>
        <taxon>Kitasatosporales</taxon>
        <taxon>Streptomycetaceae</taxon>
        <taxon>Streptomyces</taxon>
    </lineage>
</organism>
<accession>A0ABW0ASN4</accession>
<proteinExistence type="predicted"/>
<dbReference type="InterPro" id="IPR029058">
    <property type="entry name" value="AB_hydrolase_fold"/>
</dbReference>
<name>A0ABW0ASN4_9ACTN</name>
<evidence type="ECO:0000313" key="1">
    <source>
        <dbReference type="EMBL" id="MFC5155625.1"/>
    </source>
</evidence>
<dbReference type="RefSeq" id="WP_344483598.1">
    <property type="nucleotide sequence ID" value="NZ_BAAASB010000021.1"/>
</dbReference>
<dbReference type="SUPFAM" id="SSF53474">
    <property type="entry name" value="alpha/beta-Hydrolases"/>
    <property type="match status" value="1"/>
</dbReference>
<dbReference type="Proteomes" id="UP001596160">
    <property type="component" value="Unassembled WGS sequence"/>
</dbReference>